<reference evidence="1 2" key="1">
    <citation type="submission" date="2019-11" db="EMBL/GenBank/DDBJ databases">
        <title>Comparative genomics of hydrocarbon-degrading Desulfosarcina strains.</title>
        <authorList>
            <person name="Watanabe M."/>
            <person name="Kojima H."/>
            <person name="Fukui M."/>
        </authorList>
    </citation>
    <scope>NUCLEOTIDE SEQUENCE [LARGE SCALE GENOMIC DNA]</scope>
    <source>
        <strain evidence="1 2">PP31</strain>
    </source>
</reference>
<proteinExistence type="predicted"/>
<gene>
    <name evidence="1" type="primary">gp26_2</name>
    <name evidence="1" type="ORF">DSCW_60070</name>
</gene>
<dbReference type="OrthoDB" id="7855192at2"/>
<dbReference type="EMBL" id="AP021875">
    <property type="protein sequence ID" value="BBO78590.1"/>
    <property type="molecule type" value="Genomic_DNA"/>
</dbReference>
<dbReference type="KEGG" id="dwd:DSCW_60070"/>
<sequence>MNFKDLKTSDMRLAMLRSIADDGYSLNESMLQSVLELYGHMVTRDRVRTEMRWLEEQGLVVIEDVSGVLVANLTGRGIEVASGRAWIDGVKRPRPKG</sequence>
<protein>
    <submittedName>
        <fullName evidence="1">Uncharacterized protein</fullName>
    </submittedName>
</protein>
<evidence type="ECO:0000313" key="2">
    <source>
        <dbReference type="Proteomes" id="UP000427769"/>
    </source>
</evidence>
<dbReference type="RefSeq" id="WP_155307206.1">
    <property type="nucleotide sequence ID" value="NZ_AP021875.1"/>
</dbReference>
<dbReference type="Proteomes" id="UP000427769">
    <property type="component" value="Chromosome"/>
</dbReference>
<keyword evidence="2" id="KW-1185">Reference proteome</keyword>
<name>A0A5K7ZCP3_9BACT</name>
<accession>A0A5K7ZCP3</accession>
<evidence type="ECO:0000313" key="1">
    <source>
        <dbReference type="EMBL" id="BBO78590.1"/>
    </source>
</evidence>
<dbReference type="AlphaFoldDB" id="A0A5K7ZCP3"/>
<organism evidence="1 2">
    <name type="scientific">Desulfosarcina widdelii</name>
    <dbReference type="NCBI Taxonomy" id="947919"/>
    <lineage>
        <taxon>Bacteria</taxon>
        <taxon>Pseudomonadati</taxon>
        <taxon>Thermodesulfobacteriota</taxon>
        <taxon>Desulfobacteria</taxon>
        <taxon>Desulfobacterales</taxon>
        <taxon>Desulfosarcinaceae</taxon>
        <taxon>Desulfosarcina</taxon>
    </lineage>
</organism>